<feature type="compositionally biased region" description="Low complexity" evidence="5">
    <location>
        <begin position="522"/>
        <end position="534"/>
    </location>
</feature>
<dbReference type="InterPro" id="IPR015500">
    <property type="entry name" value="Peptidase_S8_subtilisin-rel"/>
</dbReference>
<dbReference type="Proteomes" id="UP000467428">
    <property type="component" value="Plasmid pJCM18538"/>
</dbReference>
<keyword evidence="3 4" id="KW-0720">Serine protease</keyword>
<feature type="compositionally biased region" description="Pro residues" evidence="5">
    <location>
        <begin position="107"/>
        <end position="142"/>
    </location>
</feature>
<feature type="compositionally biased region" description="Basic residues" evidence="5">
    <location>
        <begin position="601"/>
        <end position="618"/>
    </location>
</feature>
<dbReference type="Pfam" id="PF00082">
    <property type="entry name" value="Peptidase_S8"/>
    <property type="match status" value="1"/>
</dbReference>
<keyword evidence="2 4" id="KW-0378">Hydrolase</keyword>
<dbReference type="CDD" id="cd00306">
    <property type="entry name" value="Peptidases_S8_S53"/>
    <property type="match status" value="1"/>
</dbReference>
<evidence type="ECO:0000256" key="1">
    <source>
        <dbReference type="ARBA" id="ARBA00022670"/>
    </source>
</evidence>
<dbReference type="PROSITE" id="PS51892">
    <property type="entry name" value="SUBTILASE"/>
    <property type="match status" value="1"/>
</dbReference>
<feature type="region of interest" description="Disordered" evidence="5">
    <location>
        <begin position="522"/>
        <end position="627"/>
    </location>
</feature>
<feature type="compositionally biased region" description="Gly residues" evidence="5">
    <location>
        <begin position="442"/>
        <end position="451"/>
    </location>
</feature>
<evidence type="ECO:0000256" key="2">
    <source>
        <dbReference type="ARBA" id="ARBA00022801"/>
    </source>
</evidence>
<geneLocation type="plasmid" evidence="7">
    <name>pJCM18538</name>
</geneLocation>
<evidence type="ECO:0000256" key="4">
    <source>
        <dbReference type="PROSITE-ProRule" id="PRU01240"/>
    </source>
</evidence>
<dbReference type="PANTHER" id="PTHR42884">
    <property type="entry name" value="PROPROTEIN CONVERTASE SUBTILISIN/KEXIN-RELATED"/>
    <property type="match status" value="1"/>
</dbReference>
<feature type="region of interest" description="Disordered" evidence="5">
    <location>
        <begin position="70"/>
        <end position="149"/>
    </location>
</feature>
<gene>
    <name evidence="7" type="ORF">MARA_00130</name>
</gene>
<dbReference type="Gene3D" id="3.40.50.200">
    <property type="entry name" value="Peptidase S8/S53 domain"/>
    <property type="match status" value="1"/>
</dbReference>
<dbReference type="GO" id="GO:0016485">
    <property type="term" value="P:protein processing"/>
    <property type="evidence" value="ECO:0007669"/>
    <property type="project" value="TreeGrafter"/>
</dbReference>
<evidence type="ECO:0000313" key="7">
    <source>
        <dbReference type="EMBL" id="BBY46583.1"/>
    </source>
</evidence>
<comment type="similarity">
    <text evidence="4">Belongs to the peptidase S8 family.</text>
</comment>
<dbReference type="KEGG" id="marz:MARA_00130"/>
<dbReference type="GO" id="GO:0005886">
    <property type="term" value="C:plasma membrane"/>
    <property type="evidence" value="ECO:0007669"/>
    <property type="project" value="TreeGrafter"/>
</dbReference>
<feature type="compositionally biased region" description="Basic residues" evidence="5">
    <location>
        <begin position="535"/>
        <end position="546"/>
    </location>
</feature>
<sequence length="627" mass="64358">MPAAWQESTGAGVVVAVIDTGVAPSPRPHLVAGGDYVMGQYGDGLADCDGHGTLVASLIGSAPSGARLPVRPAGAQVAPPPPAAPAPQPIPPPPPPPTITVTKTTTEPPPPPPPGPPPAWGPGPQVPQAPQLPLPQVPPPTGGPDGLIGIAPDAVILGIRQSSQNYGLKDPRLDQDQEQARRTGDINTLARAIVHAANLGARVINISLVSCIPVTKPADQAVLGAALRYAAVDRDVVIVAAAGNAGTQGCTQNPPPATGASGWDDVVTIASPAWFDDYVVAVSATDNFGAPLMSQAASLHGPWVDLAAPGSDVVGLSTSGNVINASIDEDKFKPLIGSSFSAAYVSGVAALVRAKFPQMPATEVIHRLTATAHAPAGGRDNVIGYGVVDPLAALTWDVPPPTGQGAGAHRGALARTATATATGSPACSHAGRSNRGRDGRGWRGVVGGRLSGEGSISDEGTHMECASRPWRRAAHRSPGSAGHRDRRRLRRAVVGGRGRRCCRGSAAVRGDSVAADAVAVAQAGHRASAPQGAPRRGRRVRRRRQRREAPGCARRRAHDGDDGPCVGAALHTHPVATAGRGDSKHSAAERDRRADAALRARCGRRRDRPGPPHLRRQLRPVLRPAPG</sequence>
<feature type="region of interest" description="Disordered" evidence="5">
    <location>
        <begin position="419"/>
        <end position="492"/>
    </location>
</feature>
<evidence type="ECO:0000313" key="8">
    <source>
        <dbReference type="Proteomes" id="UP000467428"/>
    </source>
</evidence>
<dbReference type="EMBL" id="AP022592">
    <property type="protein sequence ID" value="BBY46583.1"/>
    <property type="molecule type" value="Genomic_DNA"/>
</dbReference>
<protein>
    <recommendedName>
        <fullName evidence="6">Peptidase S8/S53 domain-containing protein</fullName>
    </recommendedName>
</protein>
<reference evidence="7 8" key="1">
    <citation type="journal article" date="2019" name="Emerg. Microbes Infect.">
        <title>Comprehensive subspecies identification of 175 nontuberculous mycobacteria species based on 7547 genomic profiles.</title>
        <authorList>
            <person name="Matsumoto Y."/>
            <person name="Kinjo T."/>
            <person name="Motooka D."/>
            <person name="Nabeya D."/>
            <person name="Jung N."/>
            <person name="Uechi K."/>
            <person name="Horii T."/>
            <person name="Iida T."/>
            <person name="Fujita J."/>
            <person name="Nakamura S."/>
        </authorList>
    </citation>
    <scope>NUCLEOTIDE SEQUENCE [LARGE SCALE GENOMIC DNA]</scope>
    <source>
        <strain evidence="7 8">JCM 18538</strain>
        <plasmid evidence="7">pJCM18538</plasmid>
    </source>
</reference>
<dbReference type="InterPro" id="IPR000209">
    <property type="entry name" value="Peptidase_S8/S53_dom"/>
</dbReference>
<feature type="domain" description="Peptidase S8/S53" evidence="6">
    <location>
        <begin position="147"/>
        <end position="386"/>
    </location>
</feature>
<feature type="active site" description="Charge relay system" evidence="4">
    <location>
        <position position="339"/>
    </location>
</feature>
<dbReference type="PRINTS" id="PR00723">
    <property type="entry name" value="SUBTILISIN"/>
</dbReference>
<keyword evidence="8" id="KW-1185">Reference proteome</keyword>
<dbReference type="AlphaFoldDB" id="A0A7I7RPW8"/>
<dbReference type="SUPFAM" id="SSF52743">
    <property type="entry name" value="Subtilisin-like"/>
    <property type="match status" value="1"/>
</dbReference>
<dbReference type="PANTHER" id="PTHR42884:SF14">
    <property type="entry name" value="NEUROENDOCRINE CONVERTASE 1"/>
    <property type="match status" value="1"/>
</dbReference>
<feature type="compositionally biased region" description="Pro residues" evidence="5">
    <location>
        <begin position="78"/>
        <end position="98"/>
    </location>
</feature>
<feature type="active site" description="Charge relay system" evidence="4">
    <location>
        <position position="19"/>
    </location>
</feature>
<accession>A0A7I7RPW8</accession>
<evidence type="ECO:0000256" key="3">
    <source>
        <dbReference type="ARBA" id="ARBA00022825"/>
    </source>
</evidence>
<feature type="compositionally biased region" description="Basic and acidic residues" evidence="5">
    <location>
        <begin position="581"/>
        <end position="598"/>
    </location>
</feature>
<evidence type="ECO:0000256" key="5">
    <source>
        <dbReference type="SAM" id="MobiDB-lite"/>
    </source>
</evidence>
<organism evidence="7 8">
    <name type="scientific">Mycolicibacterium arabiense</name>
    <dbReference type="NCBI Taxonomy" id="1286181"/>
    <lineage>
        <taxon>Bacteria</taxon>
        <taxon>Bacillati</taxon>
        <taxon>Actinomycetota</taxon>
        <taxon>Actinomycetes</taxon>
        <taxon>Mycobacteriales</taxon>
        <taxon>Mycobacteriaceae</taxon>
        <taxon>Mycolicibacterium</taxon>
    </lineage>
</organism>
<dbReference type="InterPro" id="IPR036852">
    <property type="entry name" value="Peptidase_S8/S53_dom_sf"/>
</dbReference>
<feature type="active site" description="Charge relay system" evidence="4">
    <location>
        <position position="51"/>
    </location>
</feature>
<proteinExistence type="inferred from homology"/>
<keyword evidence="7" id="KW-0614">Plasmid</keyword>
<dbReference type="GO" id="GO:0004252">
    <property type="term" value="F:serine-type endopeptidase activity"/>
    <property type="evidence" value="ECO:0007669"/>
    <property type="project" value="UniProtKB-UniRule"/>
</dbReference>
<evidence type="ECO:0000259" key="6">
    <source>
        <dbReference type="Pfam" id="PF00082"/>
    </source>
</evidence>
<keyword evidence="1 4" id="KW-0645">Protease</keyword>
<name>A0A7I7RPW8_9MYCO</name>